<accession>A0A0C3P4S7</accession>
<dbReference type="AlphaFoldDB" id="A0A0C3P4S7"/>
<proteinExistence type="predicted"/>
<sequence>MSQSANTLLPLLSNVELQESHDPAVKTQSNLNYQAVLCEYRDAMRLILVLRTASE</sequence>
<dbReference type="InParanoid" id="A0A0C3P4S7"/>
<dbReference type="HOGENOM" id="CLU_3038071_0_0_1"/>
<dbReference type="EMBL" id="KN831982">
    <property type="protein sequence ID" value="KIO02274.1"/>
    <property type="molecule type" value="Genomic_DNA"/>
</dbReference>
<evidence type="ECO:0000313" key="1">
    <source>
        <dbReference type="EMBL" id="KIO02274.1"/>
    </source>
</evidence>
<protein>
    <submittedName>
        <fullName evidence="1">Uncharacterized protein</fullName>
    </submittedName>
</protein>
<keyword evidence="2" id="KW-1185">Reference proteome</keyword>
<evidence type="ECO:0000313" key="2">
    <source>
        <dbReference type="Proteomes" id="UP000054217"/>
    </source>
</evidence>
<gene>
    <name evidence="1" type="ORF">M404DRAFT_1002288</name>
</gene>
<feature type="non-terminal residue" evidence="1">
    <location>
        <position position="55"/>
    </location>
</feature>
<reference evidence="1 2" key="1">
    <citation type="submission" date="2014-04" db="EMBL/GenBank/DDBJ databases">
        <authorList>
            <consortium name="DOE Joint Genome Institute"/>
            <person name="Kuo A."/>
            <person name="Kohler A."/>
            <person name="Costa M.D."/>
            <person name="Nagy L.G."/>
            <person name="Floudas D."/>
            <person name="Copeland A."/>
            <person name="Barry K.W."/>
            <person name="Cichocki N."/>
            <person name="Veneault-Fourrey C."/>
            <person name="LaButti K."/>
            <person name="Lindquist E.A."/>
            <person name="Lipzen A."/>
            <person name="Lundell T."/>
            <person name="Morin E."/>
            <person name="Murat C."/>
            <person name="Sun H."/>
            <person name="Tunlid A."/>
            <person name="Henrissat B."/>
            <person name="Grigoriev I.V."/>
            <person name="Hibbett D.S."/>
            <person name="Martin F."/>
            <person name="Nordberg H.P."/>
            <person name="Cantor M.N."/>
            <person name="Hua S.X."/>
        </authorList>
    </citation>
    <scope>NUCLEOTIDE SEQUENCE [LARGE SCALE GENOMIC DNA]</scope>
    <source>
        <strain evidence="1 2">Marx 270</strain>
    </source>
</reference>
<name>A0A0C3P4S7_PISTI</name>
<reference evidence="2" key="2">
    <citation type="submission" date="2015-01" db="EMBL/GenBank/DDBJ databases">
        <title>Evolutionary Origins and Diversification of the Mycorrhizal Mutualists.</title>
        <authorList>
            <consortium name="DOE Joint Genome Institute"/>
            <consortium name="Mycorrhizal Genomics Consortium"/>
            <person name="Kohler A."/>
            <person name="Kuo A."/>
            <person name="Nagy L.G."/>
            <person name="Floudas D."/>
            <person name="Copeland A."/>
            <person name="Barry K.W."/>
            <person name="Cichocki N."/>
            <person name="Veneault-Fourrey C."/>
            <person name="LaButti K."/>
            <person name="Lindquist E.A."/>
            <person name="Lipzen A."/>
            <person name="Lundell T."/>
            <person name="Morin E."/>
            <person name="Murat C."/>
            <person name="Riley R."/>
            <person name="Ohm R."/>
            <person name="Sun H."/>
            <person name="Tunlid A."/>
            <person name="Henrissat B."/>
            <person name="Grigoriev I.V."/>
            <person name="Hibbett D.S."/>
            <person name="Martin F."/>
        </authorList>
    </citation>
    <scope>NUCLEOTIDE SEQUENCE [LARGE SCALE GENOMIC DNA]</scope>
    <source>
        <strain evidence="2">Marx 270</strain>
    </source>
</reference>
<organism evidence="1 2">
    <name type="scientific">Pisolithus tinctorius Marx 270</name>
    <dbReference type="NCBI Taxonomy" id="870435"/>
    <lineage>
        <taxon>Eukaryota</taxon>
        <taxon>Fungi</taxon>
        <taxon>Dikarya</taxon>
        <taxon>Basidiomycota</taxon>
        <taxon>Agaricomycotina</taxon>
        <taxon>Agaricomycetes</taxon>
        <taxon>Agaricomycetidae</taxon>
        <taxon>Boletales</taxon>
        <taxon>Sclerodermatineae</taxon>
        <taxon>Pisolithaceae</taxon>
        <taxon>Pisolithus</taxon>
    </lineage>
</organism>
<dbReference type="Proteomes" id="UP000054217">
    <property type="component" value="Unassembled WGS sequence"/>
</dbReference>